<organism evidence="1 2">
    <name type="scientific">Streptococcus salivarius</name>
    <dbReference type="NCBI Taxonomy" id="1304"/>
    <lineage>
        <taxon>Bacteria</taxon>
        <taxon>Bacillati</taxon>
        <taxon>Bacillota</taxon>
        <taxon>Bacilli</taxon>
        <taxon>Lactobacillales</taxon>
        <taxon>Streptococcaceae</taxon>
        <taxon>Streptococcus</taxon>
    </lineage>
</organism>
<keyword evidence="1" id="KW-0614">Plasmid</keyword>
<evidence type="ECO:0000313" key="2">
    <source>
        <dbReference type="Proteomes" id="UP000516705"/>
    </source>
</evidence>
<reference evidence="1 2" key="1">
    <citation type="journal article" date="2020" name="Microbiol. Resour. Announc.">
        <title>Complete Genome Sequence of Streptococcus salivarius DB-B5, a Novel Probiotic Candidate Isolated from the Supragingival Plaque of a Healthy Female Subject.</title>
        <authorList>
            <person name="Fields F.R."/>
            <person name="Li X."/>
            <person name="Navarre W.W."/>
            <person name="Naito M."/>
        </authorList>
    </citation>
    <scope>NUCLEOTIDE SEQUENCE [LARGE SCALE GENOMIC DNA]</scope>
    <source>
        <strain evidence="1 2">DB-B5</strain>
        <plasmid evidence="1 2">pIKMIN-B502</plasmid>
    </source>
</reference>
<name>A0A7L6WNG7_STRSL</name>
<dbReference type="Proteomes" id="UP000516705">
    <property type="component" value="Plasmid pIKMIN-B502"/>
</dbReference>
<dbReference type="EMBL" id="CP054155">
    <property type="protein sequence ID" value="QMI52116.1"/>
    <property type="molecule type" value="Genomic_DNA"/>
</dbReference>
<dbReference type="RefSeq" id="WP_181671441.1">
    <property type="nucleotide sequence ID" value="NZ_CP054155.1"/>
</dbReference>
<dbReference type="AlphaFoldDB" id="A0A7L6WNG7"/>
<proteinExistence type="predicted"/>
<sequence length="79" mass="9162">MEEIEQYILAQIKYCEDNIAVIRDTYIDEESLAEIQGMKAELNGLLAMHKEILAHYQSVANLIEEAKPRQEELKEKLNV</sequence>
<protein>
    <submittedName>
        <fullName evidence="1">Uncharacterized protein</fullName>
    </submittedName>
</protein>
<geneLocation type="plasmid" evidence="1 2">
    <name>pIKMIN-B502</name>
</geneLocation>
<accession>A0A7L6WNG7</accession>
<evidence type="ECO:0000313" key="1">
    <source>
        <dbReference type="EMBL" id="QMI52116.1"/>
    </source>
</evidence>
<gene>
    <name evidence="1" type="ORF">HRE60_10555</name>
</gene>